<dbReference type="Proteomes" id="UP000278351">
    <property type="component" value="Unassembled WGS sequence"/>
</dbReference>
<dbReference type="Gene3D" id="3.40.50.1820">
    <property type="entry name" value="alpha/beta hydrolase"/>
    <property type="match status" value="1"/>
</dbReference>
<name>A0A3N4PK16_9BACT</name>
<accession>A0A3N4PK16</accession>
<comment type="caution">
    <text evidence="2">The sequence shown here is derived from an EMBL/GenBank/DDBJ whole genome shotgun (WGS) entry which is preliminary data.</text>
</comment>
<organism evidence="2 3">
    <name type="scientific">Chitinophaga lutea</name>
    <dbReference type="NCBI Taxonomy" id="2488634"/>
    <lineage>
        <taxon>Bacteria</taxon>
        <taxon>Pseudomonadati</taxon>
        <taxon>Bacteroidota</taxon>
        <taxon>Chitinophagia</taxon>
        <taxon>Chitinophagales</taxon>
        <taxon>Chitinophagaceae</taxon>
        <taxon>Chitinophaga</taxon>
    </lineage>
</organism>
<dbReference type="GO" id="GO:0052689">
    <property type="term" value="F:carboxylic ester hydrolase activity"/>
    <property type="evidence" value="ECO:0007669"/>
    <property type="project" value="UniProtKB-ARBA"/>
</dbReference>
<evidence type="ECO:0000256" key="1">
    <source>
        <dbReference type="ARBA" id="ARBA00022801"/>
    </source>
</evidence>
<dbReference type="InterPro" id="IPR050261">
    <property type="entry name" value="FrsA_esterase"/>
</dbReference>
<evidence type="ECO:0000313" key="2">
    <source>
        <dbReference type="EMBL" id="RPE08165.1"/>
    </source>
</evidence>
<keyword evidence="3" id="KW-1185">Reference proteome</keyword>
<evidence type="ECO:0008006" key="4">
    <source>
        <dbReference type="Google" id="ProtNLM"/>
    </source>
</evidence>
<sequence>MAQPKATVKPSVNTPEELARLDAYEAQLEKYLVHYLSDEYDARAKKLWNRDYSSPAALERSVEPNRRAWEAVISPPQLTKTAPLQKRPHQIDEVKAEWIVQPLGIVTAEAVLAFPKGASAKRPVPLIVVQHGNGSSPETPFRDGGYHTYAKALLKAGYAVLCPLNLRSTERRNNIEHLCRLAGTSLPGIELVRLQHLLDNVLADPRIDAEKTGMWGVSLGGMATMFFMPLEPRIKAGIVSAWYNHRINKMAVKDERYSSFQKGNENYAFMKGWLSGYSDHDVVSLIAPRALMIQHGKKDGIAYWPQVEEEFKKGRLHYERLQMADRMELTLHEGGHEAIVEPGIRFFNKWLKEKK</sequence>
<dbReference type="PANTHER" id="PTHR22946:SF9">
    <property type="entry name" value="POLYKETIDE TRANSFERASE AF380"/>
    <property type="match status" value="1"/>
</dbReference>
<proteinExistence type="predicted"/>
<dbReference type="SUPFAM" id="SSF53474">
    <property type="entry name" value="alpha/beta-Hydrolases"/>
    <property type="match status" value="1"/>
</dbReference>
<dbReference type="InterPro" id="IPR029058">
    <property type="entry name" value="AB_hydrolase_fold"/>
</dbReference>
<dbReference type="PANTHER" id="PTHR22946">
    <property type="entry name" value="DIENELACTONE HYDROLASE DOMAIN-CONTAINING PROTEIN-RELATED"/>
    <property type="match status" value="1"/>
</dbReference>
<dbReference type="EMBL" id="RPDH01000002">
    <property type="protein sequence ID" value="RPE08165.1"/>
    <property type="molecule type" value="Genomic_DNA"/>
</dbReference>
<evidence type="ECO:0000313" key="3">
    <source>
        <dbReference type="Proteomes" id="UP000278351"/>
    </source>
</evidence>
<keyword evidence="1" id="KW-0378">Hydrolase</keyword>
<protein>
    <recommendedName>
        <fullName evidence="4">Dienelactone hydrolase domain-containing protein</fullName>
    </recommendedName>
</protein>
<dbReference type="AlphaFoldDB" id="A0A3N4PK16"/>
<reference evidence="2 3" key="1">
    <citation type="submission" date="2018-11" db="EMBL/GenBank/DDBJ databases">
        <title>Chitinophaga lutea sp.nov., isolate from arsenic contaminated soil.</title>
        <authorList>
            <person name="Zong Y."/>
        </authorList>
    </citation>
    <scope>NUCLEOTIDE SEQUENCE [LARGE SCALE GENOMIC DNA]</scope>
    <source>
        <strain evidence="2 3">ZY74</strain>
    </source>
</reference>
<gene>
    <name evidence="2" type="ORF">EGT74_13940</name>
</gene>